<keyword evidence="7 12" id="KW-0520">NAD</keyword>
<comment type="miscellaneous">
    <text evidence="14">The active site is a redox-active disulfide bond.</text>
</comment>
<keyword evidence="9 14" id="KW-0676">Redox-active center</keyword>
<dbReference type="InterPro" id="IPR001100">
    <property type="entry name" value="Pyr_nuc-diS_OxRdtase"/>
</dbReference>
<evidence type="ECO:0000313" key="18">
    <source>
        <dbReference type="Proteomes" id="UP000007464"/>
    </source>
</evidence>
<dbReference type="PANTHER" id="PTHR22912:SF160">
    <property type="entry name" value="DIHYDROLIPOYL DEHYDROGENASE"/>
    <property type="match status" value="1"/>
</dbReference>
<reference evidence="17 18" key="1">
    <citation type="journal article" date="2010" name="BMC Genomics">
        <title>Unprecedented loss of ammonia assimilation capability in a urease-encoding bacterial mutualist.</title>
        <authorList>
            <person name="Williams L.E."/>
            <person name="Wernegreen J.J."/>
        </authorList>
    </citation>
    <scope>NUCLEOTIDE SEQUENCE [LARGE SCALE GENOMIC DNA]</scope>
    <source>
        <strain evidence="17 18">BVAF</strain>
    </source>
</reference>
<dbReference type="GO" id="GO:0004148">
    <property type="term" value="F:dihydrolipoyl dehydrogenase (NADH) activity"/>
    <property type="evidence" value="ECO:0007669"/>
    <property type="project" value="UniProtKB-EC"/>
</dbReference>
<keyword evidence="5 12" id="KW-0274">FAD</keyword>
<sequence length="477" mass="52597">MNIKIERTTILVIGAGPGGYSAAFRCSDLGMKTMIVERYKNLGGVCLNVGCIPSKSLLHIAKLINDNKNLSKYGILQQNPQIQLDLNKISLWKNNIINQLSRNLYSLAKAHNVNIVHGLGKFIDNHTLQIFNDQQEETLQVIFDYAIIAAGSHTLSFSSLPNDKRIWHSTDALQLQSIPETLLIVGAGAIGLEMATIYHALGSKVEILESQNKIIPILDQDIIKILSKNLYNKNIDCIINTKINSIYTQTDGIYVVMENNSDTTIKNTNKYDAILIAIGRAPNSNILNLQNAGINVNKYGFISVDKQMRTNVPNIFAIGDIIGHPMLAHKSIHEGYVAAEVISGKNYYFDAKIIPSIIYTNPEIAWVGYTEQTAQQTEEQIQYKSVALPWTALGKAITSNCTEGITKLVFDKTTHKIIGGSVIGTNASEIIGEIALAIEMGCDVEDITLTIHAHPTLHESIELAASIYYKSIKDFSL</sequence>
<dbReference type="NCBIfam" id="TIGR01350">
    <property type="entry name" value="lipoamide_DH"/>
    <property type="match status" value="1"/>
</dbReference>
<keyword evidence="4 14" id="KW-0285">Flavoprotein</keyword>
<comment type="catalytic activity">
    <reaction evidence="10 14">
        <text>N(6)-[(R)-dihydrolipoyl]-L-lysyl-[protein] + NAD(+) = N(6)-[(R)-lipoyl]-L-lysyl-[protein] + NADH + H(+)</text>
        <dbReference type="Rhea" id="RHEA:15045"/>
        <dbReference type="Rhea" id="RHEA-COMP:10474"/>
        <dbReference type="Rhea" id="RHEA-COMP:10475"/>
        <dbReference type="ChEBI" id="CHEBI:15378"/>
        <dbReference type="ChEBI" id="CHEBI:57540"/>
        <dbReference type="ChEBI" id="CHEBI:57945"/>
        <dbReference type="ChEBI" id="CHEBI:83099"/>
        <dbReference type="ChEBI" id="CHEBI:83100"/>
        <dbReference type="EC" id="1.8.1.4"/>
    </reaction>
</comment>
<evidence type="ECO:0000256" key="3">
    <source>
        <dbReference type="ARBA" id="ARBA00016961"/>
    </source>
</evidence>
<feature type="binding site" evidence="12">
    <location>
        <position position="320"/>
    </location>
    <ligand>
        <name>FAD</name>
        <dbReference type="ChEBI" id="CHEBI:57692"/>
    </ligand>
</feature>
<dbReference type="Gene3D" id="3.30.390.30">
    <property type="match status" value="1"/>
</dbReference>
<organism evidence="17 18">
    <name type="scientific">Blochmanniella vafra (strain BVAF)</name>
    <dbReference type="NCBI Taxonomy" id="859654"/>
    <lineage>
        <taxon>Bacteria</taxon>
        <taxon>Pseudomonadati</taxon>
        <taxon>Pseudomonadota</taxon>
        <taxon>Gammaproteobacteria</taxon>
        <taxon>Enterobacterales</taxon>
        <taxon>Enterobacteriaceae</taxon>
        <taxon>ant endosymbionts</taxon>
        <taxon>Candidatus Blochmanniella</taxon>
    </lineage>
</organism>
<dbReference type="GO" id="GO:0006103">
    <property type="term" value="P:2-oxoglutarate metabolic process"/>
    <property type="evidence" value="ECO:0007669"/>
    <property type="project" value="TreeGrafter"/>
</dbReference>
<evidence type="ECO:0000256" key="12">
    <source>
        <dbReference type="PIRSR" id="PIRSR000350-3"/>
    </source>
</evidence>
<name>E8Q5R2_BLOVB</name>
<evidence type="ECO:0000256" key="5">
    <source>
        <dbReference type="ARBA" id="ARBA00022827"/>
    </source>
</evidence>
<dbReference type="SUPFAM" id="SSF51905">
    <property type="entry name" value="FAD/NAD(P)-binding domain"/>
    <property type="match status" value="1"/>
</dbReference>
<evidence type="ECO:0000256" key="11">
    <source>
        <dbReference type="PIRSR" id="PIRSR000350-2"/>
    </source>
</evidence>
<dbReference type="PANTHER" id="PTHR22912">
    <property type="entry name" value="DISULFIDE OXIDOREDUCTASE"/>
    <property type="match status" value="1"/>
</dbReference>
<dbReference type="Proteomes" id="UP000007464">
    <property type="component" value="Chromosome"/>
</dbReference>
<evidence type="ECO:0000259" key="16">
    <source>
        <dbReference type="Pfam" id="PF07992"/>
    </source>
</evidence>
<dbReference type="GO" id="GO:0006979">
    <property type="term" value="P:response to oxidative stress"/>
    <property type="evidence" value="ECO:0007669"/>
    <property type="project" value="UniProtKB-ARBA"/>
</dbReference>
<evidence type="ECO:0000256" key="7">
    <source>
        <dbReference type="ARBA" id="ARBA00023027"/>
    </source>
</evidence>
<dbReference type="InterPro" id="IPR050151">
    <property type="entry name" value="Class-I_Pyr_Nuc-Dis_Oxidored"/>
</dbReference>
<dbReference type="OrthoDB" id="9800167at2"/>
<evidence type="ECO:0000256" key="8">
    <source>
        <dbReference type="ARBA" id="ARBA00023157"/>
    </source>
</evidence>
<evidence type="ECO:0000256" key="2">
    <source>
        <dbReference type="ARBA" id="ARBA00012608"/>
    </source>
</evidence>
<dbReference type="InterPro" id="IPR006258">
    <property type="entry name" value="Lipoamide_DH"/>
</dbReference>
<comment type="cofactor">
    <cofactor evidence="12 14">
        <name>FAD</name>
        <dbReference type="ChEBI" id="CHEBI:57692"/>
    </cofactor>
    <text evidence="12 14">Binds 1 FAD per subunit.</text>
</comment>
<accession>E8Q5R2</accession>
<evidence type="ECO:0000259" key="15">
    <source>
        <dbReference type="Pfam" id="PF02852"/>
    </source>
</evidence>
<gene>
    <name evidence="17" type="primary">lpdA</name>
    <name evidence="17" type="ordered locus">BVAF_152</name>
</gene>
<feature type="domain" description="FAD/NAD(P)-binding" evidence="16">
    <location>
        <begin position="9"/>
        <end position="335"/>
    </location>
</feature>
<evidence type="ECO:0000256" key="6">
    <source>
        <dbReference type="ARBA" id="ARBA00023002"/>
    </source>
</evidence>
<proteinExistence type="inferred from homology"/>
<feature type="disulfide bond" description="Redox-active" evidence="13">
    <location>
        <begin position="46"/>
        <end position="51"/>
    </location>
</feature>
<keyword evidence="6 14" id="KW-0560">Oxidoreductase</keyword>
<dbReference type="PRINTS" id="PR00411">
    <property type="entry name" value="PNDRDTASEI"/>
</dbReference>
<dbReference type="PRINTS" id="PR00368">
    <property type="entry name" value="FADPNR"/>
</dbReference>
<comment type="similarity">
    <text evidence="1 14">Belongs to the class-I pyridine nucleotide-disulfide oxidoreductase family.</text>
</comment>
<dbReference type="FunFam" id="3.30.390.30:FF:000001">
    <property type="entry name" value="Dihydrolipoyl dehydrogenase"/>
    <property type="match status" value="1"/>
</dbReference>
<feature type="domain" description="Pyridine nucleotide-disulphide oxidoreductase dimerisation" evidence="15">
    <location>
        <begin position="354"/>
        <end position="464"/>
    </location>
</feature>
<dbReference type="PIRSF" id="PIRSF000350">
    <property type="entry name" value="Mercury_reductase_MerA"/>
    <property type="match status" value="1"/>
</dbReference>
<feature type="binding site" evidence="12">
    <location>
        <begin position="326"/>
        <end position="329"/>
    </location>
    <ligand>
        <name>FAD</name>
        <dbReference type="ChEBI" id="CHEBI:57692"/>
    </ligand>
</feature>
<dbReference type="PROSITE" id="PS00076">
    <property type="entry name" value="PYRIDINE_REDOX_1"/>
    <property type="match status" value="1"/>
</dbReference>
<evidence type="ECO:0000256" key="10">
    <source>
        <dbReference type="ARBA" id="ARBA00049187"/>
    </source>
</evidence>
<dbReference type="InterPro" id="IPR036188">
    <property type="entry name" value="FAD/NAD-bd_sf"/>
</dbReference>
<feature type="binding site" evidence="12">
    <location>
        <position position="279"/>
    </location>
    <ligand>
        <name>NAD(+)</name>
        <dbReference type="ChEBI" id="CHEBI:57540"/>
    </ligand>
</feature>
<dbReference type="GO" id="GO:0050660">
    <property type="term" value="F:flavin adenine dinucleotide binding"/>
    <property type="evidence" value="ECO:0007669"/>
    <property type="project" value="InterPro"/>
</dbReference>
<dbReference type="InterPro" id="IPR016156">
    <property type="entry name" value="FAD/NAD-linked_Rdtase_dimer_sf"/>
</dbReference>
<dbReference type="Pfam" id="PF02852">
    <property type="entry name" value="Pyr_redox_dim"/>
    <property type="match status" value="1"/>
</dbReference>
<feature type="binding site" evidence="12">
    <location>
        <begin position="186"/>
        <end position="193"/>
    </location>
    <ligand>
        <name>NAD(+)</name>
        <dbReference type="ChEBI" id="CHEBI:57540"/>
    </ligand>
</feature>
<evidence type="ECO:0000256" key="1">
    <source>
        <dbReference type="ARBA" id="ARBA00007532"/>
    </source>
</evidence>
<evidence type="ECO:0000256" key="14">
    <source>
        <dbReference type="RuleBase" id="RU003692"/>
    </source>
</evidence>
<dbReference type="HOGENOM" id="CLU_016755_0_1_6"/>
<dbReference type="AlphaFoldDB" id="E8Q5R2"/>
<dbReference type="EC" id="1.8.1.4" evidence="2 14"/>
<keyword evidence="18" id="KW-1185">Reference proteome</keyword>
<dbReference type="EMBL" id="CP002189">
    <property type="protein sequence ID" value="ADV33559.1"/>
    <property type="molecule type" value="Genomic_DNA"/>
</dbReference>
<dbReference type="SUPFAM" id="SSF55424">
    <property type="entry name" value="FAD/NAD-linked reductases, dimerisation (C-terminal) domain"/>
    <property type="match status" value="1"/>
</dbReference>
<evidence type="ECO:0000313" key="17">
    <source>
        <dbReference type="EMBL" id="ADV33559.1"/>
    </source>
</evidence>
<feature type="binding site" evidence="12">
    <location>
        <position position="120"/>
    </location>
    <ligand>
        <name>FAD</name>
        <dbReference type="ChEBI" id="CHEBI:57692"/>
    </ligand>
</feature>
<dbReference type="Pfam" id="PF07992">
    <property type="entry name" value="Pyr_redox_2"/>
    <property type="match status" value="1"/>
</dbReference>
<dbReference type="KEGG" id="bva:BVAF_152"/>
<dbReference type="InterPro" id="IPR023753">
    <property type="entry name" value="FAD/NAD-binding_dom"/>
</dbReference>
<dbReference type="InterPro" id="IPR004099">
    <property type="entry name" value="Pyr_nucl-diS_OxRdtase_dimer"/>
</dbReference>
<evidence type="ECO:0000256" key="13">
    <source>
        <dbReference type="PIRSR" id="PIRSR000350-4"/>
    </source>
</evidence>
<evidence type="ECO:0000256" key="4">
    <source>
        <dbReference type="ARBA" id="ARBA00022630"/>
    </source>
</evidence>
<protein>
    <recommendedName>
        <fullName evidence="3 14">Dihydrolipoyl dehydrogenase</fullName>
        <ecNumber evidence="2 14">1.8.1.4</ecNumber>
    </recommendedName>
</protein>
<dbReference type="STRING" id="859654.BVAF_152"/>
<feature type="active site" description="Proton acceptor" evidence="11">
    <location>
        <position position="454"/>
    </location>
</feature>
<dbReference type="Gene3D" id="3.50.50.60">
    <property type="entry name" value="FAD/NAD(P)-binding domain"/>
    <property type="match status" value="2"/>
</dbReference>
<feature type="binding site" evidence="12">
    <location>
        <position position="209"/>
    </location>
    <ligand>
        <name>NAD(+)</name>
        <dbReference type="ChEBI" id="CHEBI:57540"/>
    </ligand>
</feature>
<evidence type="ECO:0000256" key="9">
    <source>
        <dbReference type="ARBA" id="ARBA00023284"/>
    </source>
</evidence>
<dbReference type="RefSeq" id="WP_013516484.1">
    <property type="nucleotide sequence ID" value="NC_014909.2"/>
</dbReference>
<dbReference type="InterPro" id="IPR012999">
    <property type="entry name" value="Pyr_OxRdtase_I_AS"/>
</dbReference>
<feature type="binding site" evidence="12">
    <location>
        <position position="55"/>
    </location>
    <ligand>
        <name>FAD</name>
        <dbReference type="ChEBI" id="CHEBI:57692"/>
    </ligand>
</feature>
<keyword evidence="12" id="KW-0547">Nucleotide-binding</keyword>
<keyword evidence="8" id="KW-1015">Disulfide bond</keyword>